<keyword evidence="1" id="KW-0645">Protease</keyword>
<proteinExistence type="predicted"/>
<evidence type="ECO:0000256" key="1">
    <source>
        <dbReference type="ARBA" id="ARBA00022670"/>
    </source>
</evidence>
<dbReference type="GO" id="GO:0003676">
    <property type="term" value="F:nucleic acid binding"/>
    <property type="evidence" value="ECO:0007669"/>
    <property type="project" value="InterPro"/>
</dbReference>
<gene>
    <name evidence="7" type="primary">POLX_1466</name>
    <name evidence="7" type="ORF">CK203_082007</name>
</gene>
<evidence type="ECO:0000259" key="6">
    <source>
        <dbReference type="PROSITE" id="PS50994"/>
    </source>
</evidence>
<dbReference type="PANTHER" id="PTHR42648">
    <property type="entry name" value="TRANSPOSASE, PUTATIVE-RELATED"/>
    <property type="match status" value="1"/>
</dbReference>
<evidence type="ECO:0000256" key="3">
    <source>
        <dbReference type="ARBA" id="ARBA00022750"/>
    </source>
</evidence>
<dbReference type="InterPro" id="IPR036397">
    <property type="entry name" value="RNaseH_sf"/>
</dbReference>
<dbReference type="PANTHER" id="PTHR42648:SF22">
    <property type="entry name" value="REVERSE TRANSCRIPTASE TY1_COPIA-TYPE DOMAIN-CONTAINING PROTEIN"/>
    <property type="match status" value="1"/>
</dbReference>
<sequence>MESRTEGLNSEVTSRPEAVHSSSASTTDGIILPITGHKLNGQNFIQWAQSVRIFIYGKGKEEYLTGAIVQRKEDDPDTEPGTKEIWDAARETYSNIDNTSAIFEIKSILKIFDKEIQLLPNILISLHGIGNNSIFMKNWFGSVPKMDSYTRREESRQKVMLGTQNSSKNLENSALVAREPNPTTTTTKRRRIVHGATIVENLDTRKRLAGIYTVNLLIGNLLGHSKTEKVGVTPLQPKKTHLALAQILDRLAKSNWRHYRKCSNRLFNQLEQLLENHTTWIVDSGASDHMTGNLMVFHEYTPCHNNSSVRIADGTLSRALNSRKRIGNAEVRVRLYLLRAEEIRRLPMKTACVVSNPSTKTDSVVMLWHYRLGSRWFVTFVDDHTRVTWVFLMKKKSEVREIFENFNNMVQTQFQAKIQVLRTDNAREYYHNILGSYLLENGIVHQSSCIDTPQQNGVAERKNRHLMEVARSLMIASNVPKQLWGEAVLTATYLINRMPSRILQFKTPCQILLAAYPSARIISSIPIKVFGCTAFVHIHKSQRSKLDPTATKCIFLGYSPNQKGYKCYSPTTKKFYTSMDVTFFENQPFYPKTAIQGENWSTDEFQFWETEISTTSPLSSSLPPQTDTTLSVPENNSLDVPSVTPESTTQGSKEVIVYSRKNLKEKPRNLLKRSPRTALHLSRTKNWTRIQATQTHNQFITSLEDDRIPSNIQEALQQPEWKTAVQEEIQALEKNGTWEISELPEGKRPVGCKWIFTVKHNPDGSINRFKARLVAKGFTQSYGIDYEETFAPVAKLNSIRVLLSVAVNLDWNLHQLDVKNAFLNGELEEEVYMKIPPSMETPENSGKILLGMEVGRTKEGIVVTQRKYVLDLLQETGMLGCKPVDTPMDPIGKIDKDNDNHPTDKDRYQRLVGKLIYLTHTRPDIGFAVSMKTSSREVEVFTDADWAGSLTDRRSTTGIAPMCGETW</sequence>
<dbReference type="Pfam" id="PF07727">
    <property type="entry name" value="RVT_2"/>
    <property type="match status" value="1"/>
</dbReference>
<evidence type="ECO:0000256" key="5">
    <source>
        <dbReference type="SAM" id="MobiDB-lite"/>
    </source>
</evidence>
<dbReference type="InterPro" id="IPR054722">
    <property type="entry name" value="PolX-like_BBD"/>
</dbReference>
<dbReference type="InterPro" id="IPR001584">
    <property type="entry name" value="Integrase_cat-core"/>
</dbReference>
<dbReference type="Proteomes" id="UP000288805">
    <property type="component" value="Unassembled WGS sequence"/>
</dbReference>
<evidence type="ECO:0000256" key="2">
    <source>
        <dbReference type="ARBA" id="ARBA00022723"/>
    </source>
</evidence>
<dbReference type="Pfam" id="PF22936">
    <property type="entry name" value="Pol_BBD"/>
    <property type="match status" value="1"/>
</dbReference>
<dbReference type="EMBL" id="QGNW01002603">
    <property type="protein sequence ID" value="RVW15267.1"/>
    <property type="molecule type" value="Genomic_DNA"/>
</dbReference>
<organism evidence="7 8">
    <name type="scientific">Vitis vinifera</name>
    <name type="common">Grape</name>
    <dbReference type="NCBI Taxonomy" id="29760"/>
    <lineage>
        <taxon>Eukaryota</taxon>
        <taxon>Viridiplantae</taxon>
        <taxon>Streptophyta</taxon>
        <taxon>Embryophyta</taxon>
        <taxon>Tracheophyta</taxon>
        <taxon>Spermatophyta</taxon>
        <taxon>Magnoliopsida</taxon>
        <taxon>eudicotyledons</taxon>
        <taxon>Gunneridae</taxon>
        <taxon>Pentapetalae</taxon>
        <taxon>rosids</taxon>
        <taxon>Vitales</taxon>
        <taxon>Vitaceae</taxon>
        <taxon>Viteae</taxon>
        <taxon>Vitis</taxon>
    </lineage>
</organism>
<dbReference type="GO" id="GO:0015074">
    <property type="term" value="P:DNA integration"/>
    <property type="evidence" value="ECO:0007669"/>
    <property type="project" value="InterPro"/>
</dbReference>
<feature type="region of interest" description="Disordered" evidence="5">
    <location>
        <begin position="1"/>
        <end position="24"/>
    </location>
</feature>
<dbReference type="InterPro" id="IPR057670">
    <property type="entry name" value="SH3_retrovirus"/>
</dbReference>
<dbReference type="GO" id="GO:0006508">
    <property type="term" value="P:proteolysis"/>
    <property type="evidence" value="ECO:0007669"/>
    <property type="project" value="UniProtKB-KW"/>
</dbReference>
<feature type="compositionally biased region" description="Low complexity" evidence="5">
    <location>
        <begin position="615"/>
        <end position="631"/>
    </location>
</feature>
<protein>
    <submittedName>
        <fullName evidence="7">Retrovirus-related Pol polyprotein from transposon TNT 1-94</fullName>
    </submittedName>
</protein>
<evidence type="ECO:0000256" key="4">
    <source>
        <dbReference type="ARBA" id="ARBA00022801"/>
    </source>
</evidence>
<keyword evidence="3" id="KW-0064">Aspartyl protease</keyword>
<dbReference type="InterPro" id="IPR013103">
    <property type="entry name" value="RVT_2"/>
</dbReference>
<evidence type="ECO:0000313" key="7">
    <source>
        <dbReference type="EMBL" id="RVW15267.1"/>
    </source>
</evidence>
<reference evidence="7 8" key="1">
    <citation type="journal article" date="2018" name="PLoS Genet.">
        <title>Population sequencing reveals clonal diversity and ancestral inbreeding in the grapevine cultivar Chardonnay.</title>
        <authorList>
            <person name="Roach M.J."/>
            <person name="Johnson D.L."/>
            <person name="Bohlmann J."/>
            <person name="van Vuuren H.J."/>
            <person name="Jones S.J."/>
            <person name="Pretorius I.S."/>
            <person name="Schmidt S.A."/>
            <person name="Borneman A.R."/>
        </authorList>
    </citation>
    <scope>NUCLEOTIDE SEQUENCE [LARGE SCALE GENOMIC DNA]</scope>
    <source>
        <strain evidence="8">cv. Chardonnay</strain>
        <tissue evidence="7">Leaf</tissue>
    </source>
</reference>
<feature type="compositionally biased region" description="Polar residues" evidence="5">
    <location>
        <begin position="1"/>
        <end position="13"/>
    </location>
</feature>
<dbReference type="SUPFAM" id="SSF53098">
    <property type="entry name" value="Ribonuclease H-like"/>
    <property type="match status" value="1"/>
</dbReference>
<evidence type="ECO:0000313" key="8">
    <source>
        <dbReference type="Proteomes" id="UP000288805"/>
    </source>
</evidence>
<feature type="compositionally biased region" description="Polar residues" evidence="5">
    <location>
        <begin position="632"/>
        <end position="652"/>
    </location>
</feature>
<keyword evidence="2" id="KW-0479">Metal-binding</keyword>
<dbReference type="GO" id="GO:0004190">
    <property type="term" value="F:aspartic-type endopeptidase activity"/>
    <property type="evidence" value="ECO:0007669"/>
    <property type="project" value="UniProtKB-KW"/>
</dbReference>
<dbReference type="AlphaFoldDB" id="A0A438BWI8"/>
<name>A0A438BWI8_VITVI</name>
<dbReference type="PROSITE" id="PS50994">
    <property type="entry name" value="INTEGRASE"/>
    <property type="match status" value="1"/>
</dbReference>
<dbReference type="InterPro" id="IPR043502">
    <property type="entry name" value="DNA/RNA_pol_sf"/>
</dbReference>
<dbReference type="SUPFAM" id="SSF56672">
    <property type="entry name" value="DNA/RNA polymerases"/>
    <property type="match status" value="1"/>
</dbReference>
<dbReference type="GO" id="GO:0046872">
    <property type="term" value="F:metal ion binding"/>
    <property type="evidence" value="ECO:0007669"/>
    <property type="project" value="UniProtKB-KW"/>
</dbReference>
<dbReference type="InterPro" id="IPR012337">
    <property type="entry name" value="RNaseH-like_sf"/>
</dbReference>
<accession>A0A438BWI8</accession>
<feature type="region of interest" description="Disordered" evidence="5">
    <location>
        <begin position="615"/>
        <end position="652"/>
    </location>
</feature>
<dbReference type="InterPro" id="IPR039537">
    <property type="entry name" value="Retrotran_Ty1/copia-like"/>
</dbReference>
<dbReference type="Pfam" id="PF25597">
    <property type="entry name" value="SH3_retrovirus"/>
    <property type="match status" value="1"/>
</dbReference>
<feature type="domain" description="Integrase catalytic" evidence="6">
    <location>
        <begin position="343"/>
        <end position="516"/>
    </location>
</feature>
<comment type="caution">
    <text evidence="7">The sequence shown here is derived from an EMBL/GenBank/DDBJ whole genome shotgun (WGS) entry which is preliminary data.</text>
</comment>
<keyword evidence="4" id="KW-0378">Hydrolase</keyword>
<dbReference type="Gene3D" id="3.30.420.10">
    <property type="entry name" value="Ribonuclease H-like superfamily/Ribonuclease H"/>
    <property type="match status" value="1"/>
</dbReference>